<organism evidence="7">
    <name type="scientific">Ignisphaera aggregans</name>
    <dbReference type="NCBI Taxonomy" id="334771"/>
    <lineage>
        <taxon>Archaea</taxon>
        <taxon>Thermoproteota</taxon>
        <taxon>Thermoprotei</taxon>
        <taxon>Desulfurococcales</taxon>
        <taxon>Desulfurococcaceae</taxon>
        <taxon>Ignisphaera</taxon>
    </lineage>
</organism>
<evidence type="ECO:0000256" key="1">
    <source>
        <dbReference type="ARBA" id="ARBA00004651"/>
    </source>
</evidence>
<comment type="caution">
    <text evidence="7">The sequence shown here is derived from an EMBL/GenBank/DDBJ whole genome shotgun (WGS) entry which is preliminary data.</text>
</comment>
<dbReference type="GO" id="GO:0008324">
    <property type="term" value="F:monoatomic cation transmembrane transporter activity"/>
    <property type="evidence" value="ECO:0007669"/>
    <property type="project" value="InterPro"/>
</dbReference>
<proteinExistence type="predicted"/>
<evidence type="ECO:0000256" key="5">
    <source>
        <dbReference type="ARBA" id="ARBA00023136"/>
    </source>
</evidence>
<accession>A0A7C4FB52</accession>
<evidence type="ECO:0000313" key="7">
    <source>
        <dbReference type="EMBL" id="HGI87582.1"/>
    </source>
</evidence>
<gene>
    <name evidence="7" type="ORF">ENV14_04220</name>
</gene>
<dbReference type="AlphaFoldDB" id="A0A7C4FB52"/>
<evidence type="ECO:0000256" key="6">
    <source>
        <dbReference type="SAM" id="Phobius"/>
    </source>
</evidence>
<evidence type="ECO:0000256" key="4">
    <source>
        <dbReference type="ARBA" id="ARBA00022989"/>
    </source>
</evidence>
<dbReference type="EMBL" id="DTFF01000039">
    <property type="protein sequence ID" value="HGI87582.1"/>
    <property type="molecule type" value="Genomic_DNA"/>
</dbReference>
<evidence type="ECO:0000256" key="3">
    <source>
        <dbReference type="ARBA" id="ARBA00022692"/>
    </source>
</evidence>
<name>A0A7C4FB52_9CREN</name>
<feature type="transmembrane region" description="Helical" evidence="6">
    <location>
        <begin position="30"/>
        <end position="49"/>
    </location>
</feature>
<keyword evidence="4 6" id="KW-1133">Transmembrane helix</keyword>
<protein>
    <submittedName>
        <fullName evidence="7">Cation:proton antiporter</fullName>
    </submittedName>
</protein>
<dbReference type="InterPro" id="IPR002758">
    <property type="entry name" value="Cation_antiport_E"/>
</dbReference>
<keyword evidence="3 6" id="KW-0812">Transmembrane</keyword>
<dbReference type="Pfam" id="PF01899">
    <property type="entry name" value="MNHE"/>
    <property type="match status" value="1"/>
</dbReference>
<dbReference type="PANTHER" id="PTHR34584">
    <property type="entry name" value="NA(+)/H(+) ANTIPORTER SUBUNIT E1"/>
    <property type="match status" value="1"/>
</dbReference>
<dbReference type="GO" id="GO:0005886">
    <property type="term" value="C:plasma membrane"/>
    <property type="evidence" value="ECO:0007669"/>
    <property type="project" value="UniProtKB-SubCell"/>
</dbReference>
<feature type="transmembrane region" description="Helical" evidence="6">
    <location>
        <begin position="7"/>
        <end position="24"/>
    </location>
</feature>
<reference evidence="7" key="1">
    <citation type="journal article" date="2020" name="mSystems">
        <title>Genome- and Community-Level Interaction Insights into Carbon Utilization and Element Cycling Functions of Hydrothermarchaeota in Hydrothermal Sediment.</title>
        <authorList>
            <person name="Zhou Z."/>
            <person name="Liu Y."/>
            <person name="Xu W."/>
            <person name="Pan J."/>
            <person name="Luo Z.H."/>
            <person name="Li M."/>
        </authorList>
    </citation>
    <scope>NUCLEOTIDE SEQUENCE [LARGE SCALE GENOMIC DNA]</scope>
    <source>
        <strain evidence="7">SpSt-732</strain>
    </source>
</reference>
<evidence type="ECO:0000256" key="2">
    <source>
        <dbReference type="ARBA" id="ARBA00022475"/>
    </source>
</evidence>
<keyword evidence="5 6" id="KW-0472">Membrane</keyword>
<sequence length="168" mass="19296">MRRLLRYVVVFLYIYLFYIVFTASTSGFSLILGFAASALLTALITPLLIQKGIGAQDLKRFAYLVMYYFRYMIVEEFKAHKQLIKIVLSRKIDVRPAIVKIPYSVETDYGVTLIAGSITNTPGTCVVDVDEKKRVLYVHWIYATTIEPEKAREEISKVFERYAAKIFG</sequence>
<dbReference type="PIRSF" id="PIRSF019239">
    <property type="entry name" value="MrpE"/>
    <property type="match status" value="1"/>
</dbReference>
<comment type="subcellular location">
    <subcellularLocation>
        <location evidence="1">Cell membrane</location>
        <topology evidence="1">Multi-pass membrane protein</topology>
    </subcellularLocation>
</comment>
<keyword evidence="2" id="KW-1003">Cell membrane</keyword>
<dbReference type="PANTHER" id="PTHR34584:SF1">
    <property type="entry name" value="NA(+)_H(+) ANTIPORTER SUBUNIT E1"/>
    <property type="match status" value="1"/>
</dbReference>